<keyword evidence="9" id="KW-1185">Reference proteome</keyword>
<feature type="transmembrane region" description="Helical" evidence="7">
    <location>
        <begin position="343"/>
        <end position="362"/>
    </location>
</feature>
<dbReference type="Pfam" id="PF13520">
    <property type="entry name" value="AA_permease_2"/>
    <property type="match status" value="1"/>
</dbReference>
<feature type="transmembrane region" description="Helical" evidence="7">
    <location>
        <begin position="284"/>
        <end position="308"/>
    </location>
</feature>
<feature type="transmembrane region" description="Helical" evidence="7">
    <location>
        <begin position="238"/>
        <end position="264"/>
    </location>
</feature>
<evidence type="ECO:0000313" key="9">
    <source>
        <dbReference type="Proteomes" id="UP001602322"/>
    </source>
</evidence>
<feature type="transmembrane region" description="Helical" evidence="7">
    <location>
        <begin position="374"/>
        <end position="395"/>
    </location>
</feature>
<evidence type="ECO:0000256" key="7">
    <source>
        <dbReference type="SAM" id="Phobius"/>
    </source>
</evidence>
<evidence type="ECO:0000256" key="4">
    <source>
        <dbReference type="ARBA" id="ARBA00022989"/>
    </source>
</evidence>
<feature type="transmembrane region" description="Helical" evidence="7">
    <location>
        <begin position="193"/>
        <end position="217"/>
    </location>
</feature>
<protein>
    <submittedName>
        <fullName evidence="8">APC family permease</fullName>
    </submittedName>
</protein>
<evidence type="ECO:0000256" key="3">
    <source>
        <dbReference type="ARBA" id="ARBA00022692"/>
    </source>
</evidence>
<dbReference type="EMBL" id="JBIBEG010000007">
    <property type="protein sequence ID" value="MFF5899168.1"/>
    <property type="molecule type" value="Genomic_DNA"/>
</dbReference>
<evidence type="ECO:0000256" key="5">
    <source>
        <dbReference type="ARBA" id="ARBA00023136"/>
    </source>
</evidence>
<dbReference type="Proteomes" id="UP001602322">
    <property type="component" value="Unassembled WGS sequence"/>
</dbReference>
<reference evidence="8 9" key="1">
    <citation type="submission" date="2024-10" db="EMBL/GenBank/DDBJ databases">
        <title>The Natural Products Discovery Center: Release of the First 8490 Sequenced Strains for Exploring Actinobacteria Biosynthetic Diversity.</title>
        <authorList>
            <person name="Kalkreuter E."/>
            <person name="Kautsar S.A."/>
            <person name="Yang D."/>
            <person name="Bader C.D."/>
            <person name="Teijaro C.N."/>
            <person name="Fluegel L."/>
            <person name="Davis C.M."/>
            <person name="Simpson J.R."/>
            <person name="Lauterbach L."/>
            <person name="Steele A.D."/>
            <person name="Gui C."/>
            <person name="Meng S."/>
            <person name="Li G."/>
            <person name="Viehrig K."/>
            <person name="Ye F."/>
            <person name="Su P."/>
            <person name="Kiefer A.F."/>
            <person name="Nichols A."/>
            <person name="Cepeda A.J."/>
            <person name="Yan W."/>
            <person name="Fan B."/>
            <person name="Jiang Y."/>
            <person name="Adhikari A."/>
            <person name="Zheng C.-J."/>
            <person name="Schuster L."/>
            <person name="Cowan T.M."/>
            <person name="Smanski M.J."/>
            <person name="Chevrette M.G."/>
            <person name="De Carvalho L.P.S."/>
            <person name="Shen B."/>
        </authorList>
    </citation>
    <scope>NUCLEOTIDE SEQUENCE [LARGE SCALE GENOMIC DNA]</scope>
    <source>
        <strain evidence="8 9">NPDC012540</strain>
    </source>
</reference>
<comment type="subcellular location">
    <subcellularLocation>
        <location evidence="1">Cell membrane</location>
        <topology evidence="1">Multi-pass membrane protein</topology>
    </subcellularLocation>
</comment>
<feature type="transmembrane region" description="Helical" evidence="7">
    <location>
        <begin position="160"/>
        <end position="181"/>
    </location>
</feature>
<evidence type="ECO:0000256" key="2">
    <source>
        <dbReference type="ARBA" id="ARBA00022475"/>
    </source>
</evidence>
<gene>
    <name evidence="8" type="ORF">ACFY8O_25050</name>
</gene>
<feature type="transmembrane region" description="Helical" evidence="7">
    <location>
        <begin position="438"/>
        <end position="460"/>
    </location>
</feature>
<feature type="transmembrane region" description="Helical" evidence="7">
    <location>
        <begin position="94"/>
        <end position="121"/>
    </location>
</feature>
<keyword evidence="4 7" id="KW-1133">Transmembrane helix</keyword>
<dbReference type="PIRSF" id="PIRSF006060">
    <property type="entry name" value="AA_transporter"/>
    <property type="match status" value="1"/>
</dbReference>
<feature type="transmembrane region" description="Helical" evidence="7">
    <location>
        <begin position="407"/>
        <end position="426"/>
    </location>
</feature>
<dbReference type="PANTHER" id="PTHR42770:SF16">
    <property type="entry name" value="AMINO ACID PERMEASE"/>
    <property type="match status" value="1"/>
</dbReference>
<feature type="transmembrane region" description="Helical" evidence="7">
    <location>
        <begin position="52"/>
        <end position="73"/>
    </location>
</feature>
<accession>A0ABW6XBQ4</accession>
<dbReference type="Gene3D" id="1.20.1740.10">
    <property type="entry name" value="Amino acid/polyamine transporter I"/>
    <property type="match status" value="1"/>
</dbReference>
<proteinExistence type="predicted"/>
<evidence type="ECO:0000256" key="6">
    <source>
        <dbReference type="SAM" id="MobiDB-lite"/>
    </source>
</evidence>
<feature type="transmembrane region" description="Helical" evidence="7">
    <location>
        <begin position="22"/>
        <end position="46"/>
    </location>
</feature>
<feature type="region of interest" description="Disordered" evidence="6">
    <location>
        <begin position="475"/>
        <end position="500"/>
    </location>
</feature>
<dbReference type="RefSeq" id="WP_145809727.1">
    <property type="nucleotide sequence ID" value="NZ_JBIBEG010000007.1"/>
</dbReference>
<keyword evidence="5 7" id="KW-0472">Membrane</keyword>
<keyword evidence="3 7" id="KW-0812">Transmembrane</keyword>
<evidence type="ECO:0000256" key="1">
    <source>
        <dbReference type="ARBA" id="ARBA00004651"/>
    </source>
</evidence>
<dbReference type="InterPro" id="IPR050367">
    <property type="entry name" value="APC_superfamily"/>
</dbReference>
<dbReference type="PANTHER" id="PTHR42770">
    <property type="entry name" value="AMINO ACID TRANSPORTER-RELATED"/>
    <property type="match status" value="1"/>
</dbReference>
<dbReference type="InterPro" id="IPR002293">
    <property type="entry name" value="AA/rel_permease1"/>
</dbReference>
<organism evidence="8 9">
    <name type="scientific">Streptomyces argenteolus</name>
    <dbReference type="NCBI Taxonomy" id="67274"/>
    <lineage>
        <taxon>Bacteria</taxon>
        <taxon>Bacillati</taxon>
        <taxon>Actinomycetota</taxon>
        <taxon>Actinomycetes</taxon>
        <taxon>Kitasatosporales</taxon>
        <taxon>Streptomycetaceae</taxon>
        <taxon>Streptomyces</taxon>
    </lineage>
</organism>
<name>A0ABW6XBQ4_9ACTN</name>
<sequence length="500" mass="51767">MSEPSPPSEDGGLSRTLTTPKIVFLIIAAAAPLAAMVGTVPLAFALGNGAGVPAMFVFSGLTLMCFCSGYAAISRRVVNAGGFYTYISCGLGRPAAVGGGLIAVVAYNAASAGLLGAFAYFAQLVGASHGLDLPWELWAAAGLAAVAVLGYRQIDVSARVLAVVLICEVGILLALGAAILLDRGGSALPSTSFSAHTVTGAGIGVSMMFAFISFIGIESAALYGEEAHHPERTVSRATYIAVSLIALFYGLISWLAVGAVGATRVQEVATRELGDLFLNLSDDYLTSALTSLMQLLLCLSLFASWLALHNAANRYMFVLGREKVMPAGLSAVHRRFRSPHRAGLAQTGFSAVVATAFALAGLDPYMGLTTSMLGLGTVGIVVLQALACLSVIGFFRNRGDGHWWNTRLAPVLGFAGLSLATVLVVANFDTMTGTTNPVVAALPWVVLGSGVIGVGYALWIRSARPARYARLAGVETRDPAPPEPGPEALVTAGPAHRRTP</sequence>
<keyword evidence="2" id="KW-1003">Cell membrane</keyword>
<comment type="caution">
    <text evidence="8">The sequence shown here is derived from an EMBL/GenBank/DDBJ whole genome shotgun (WGS) entry which is preliminary data.</text>
</comment>
<feature type="transmembrane region" description="Helical" evidence="7">
    <location>
        <begin position="133"/>
        <end position="151"/>
    </location>
</feature>
<evidence type="ECO:0000313" key="8">
    <source>
        <dbReference type="EMBL" id="MFF5899168.1"/>
    </source>
</evidence>